<dbReference type="EMBL" id="JAHYIQ010000067">
    <property type="protein sequence ID" value="KAK1116620.1"/>
    <property type="molecule type" value="Genomic_DNA"/>
</dbReference>
<proteinExistence type="predicted"/>
<reference evidence="1" key="1">
    <citation type="submission" date="2021-10" db="EMBL/GenBank/DDBJ databases">
        <title>Melipona bicolor Genome sequencing and assembly.</title>
        <authorList>
            <person name="Araujo N.S."/>
            <person name="Arias M.C."/>
        </authorList>
    </citation>
    <scope>NUCLEOTIDE SEQUENCE</scope>
    <source>
        <strain evidence="1">USP_2M_L1-L4_2017</strain>
        <tissue evidence="1">Whole body</tissue>
    </source>
</reference>
<keyword evidence="2" id="KW-1185">Reference proteome</keyword>
<accession>A0AA40FCT4</accession>
<sequence length="103" mass="11789">MQPKDMSTAMIVRPTLSLALFCSSRNRIEELGDSEAIRSMKRRRRGFGENGRSVVVSTTDLIVERFPSNDRQSGDRNFGKRWKYGHRFSGKLEREITFGVCSS</sequence>
<organism evidence="1 2">
    <name type="scientific">Melipona bicolor</name>
    <dbReference type="NCBI Taxonomy" id="60889"/>
    <lineage>
        <taxon>Eukaryota</taxon>
        <taxon>Metazoa</taxon>
        <taxon>Ecdysozoa</taxon>
        <taxon>Arthropoda</taxon>
        <taxon>Hexapoda</taxon>
        <taxon>Insecta</taxon>
        <taxon>Pterygota</taxon>
        <taxon>Neoptera</taxon>
        <taxon>Endopterygota</taxon>
        <taxon>Hymenoptera</taxon>
        <taxon>Apocrita</taxon>
        <taxon>Aculeata</taxon>
        <taxon>Apoidea</taxon>
        <taxon>Anthophila</taxon>
        <taxon>Apidae</taxon>
        <taxon>Melipona</taxon>
    </lineage>
</organism>
<dbReference type="Proteomes" id="UP001177670">
    <property type="component" value="Unassembled WGS sequence"/>
</dbReference>
<evidence type="ECO:0000313" key="2">
    <source>
        <dbReference type="Proteomes" id="UP001177670"/>
    </source>
</evidence>
<evidence type="ECO:0000313" key="1">
    <source>
        <dbReference type="EMBL" id="KAK1116620.1"/>
    </source>
</evidence>
<comment type="caution">
    <text evidence="1">The sequence shown here is derived from an EMBL/GenBank/DDBJ whole genome shotgun (WGS) entry which is preliminary data.</text>
</comment>
<gene>
    <name evidence="1" type="ORF">K0M31_018239</name>
</gene>
<dbReference type="AlphaFoldDB" id="A0AA40FCT4"/>
<protein>
    <submittedName>
        <fullName evidence="1">Uncharacterized protein</fullName>
    </submittedName>
</protein>
<name>A0AA40FCT4_9HYME</name>